<evidence type="ECO:0000256" key="4">
    <source>
        <dbReference type="ARBA" id="ARBA00022605"/>
    </source>
</evidence>
<dbReference type="Pfam" id="PF02811">
    <property type="entry name" value="PHP"/>
    <property type="match status" value="1"/>
</dbReference>
<sequence length="670" mass="76465">MATKRVFNIGGPFLRRSVWTSQAPFRCYQRRHAQVHDVRLVATRAGDVQARYREKLEQKAREKGLKSVDELKEAHKDKIEEYRRSAIVPGANAPLSAQPAPTPDKVDSSIPYQAPPPPKPQSPAQQQAKQYTKSTKDGIKTLNSFIDVEKTAKLPHKEIEALWRLRHVRDPQSLCAVMQADTFNRIAETAKRHPQFILPLPRENQGAEIHFLQWTFPSPTTATALFTHLAEFKLRGEFAQPHTTVTHHLDLTGHRDGGLVLMEGRVMEGKGITVEEGKWLLMCLQKFYGFQAHSDGAKVNAGRRQKLMEQFTGGDEAFRVEELLEEAEKLGIRVIPKSVYPRLSTSTSELPIHRFRSFWSTTMPWSHHSHSGQFCGHAVSSLEEVVQTAISKGMTTFCLTEHIPRHRCDFYPEEENDHTEETLWKLYDDFFHEARRLQTAYANQIQLFVGFEGEWIRDGSLGIIQTLLQKYQVDLFLGSVHHTHTWPIDYDTALYHKAREVAGGTDQRVFEDYFDEQYAMLRALKPPVVAHFDLIRLKSDDPDKSFRTLPQVWAKIERNLEFVAEYGGVLEFNSSAVRKGMKEAYPQVEICQVFRSLGGRFTLSDDSHGVEQVGRHYRRVLECIEQAGITELVHLVPASGAAQSFDARFPGVAWAAVTLSEMKQHAFWAR</sequence>
<keyword evidence="5" id="KW-0378">Hydrolase</keyword>
<dbReference type="FunFam" id="3.20.20.140:FF:000059">
    <property type="entry name" value="Histidinol-phosphatase"/>
    <property type="match status" value="1"/>
</dbReference>
<dbReference type="SUPFAM" id="SSF89550">
    <property type="entry name" value="PHP domain-like"/>
    <property type="match status" value="1"/>
</dbReference>
<dbReference type="EC" id="3.1.3.15" evidence="3"/>
<protein>
    <recommendedName>
        <fullName evidence="3">histidinol-phosphatase</fullName>
        <ecNumber evidence="3">3.1.3.15</ecNumber>
    </recommendedName>
</protein>
<dbReference type="GO" id="GO:0000105">
    <property type="term" value="P:L-histidine biosynthetic process"/>
    <property type="evidence" value="ECO:0007669"/>
    <property type="project" value="UniProtKB-KW"/>
</dbReference>
<dbReference type="InterPro" id="IPR004013">
    <property type="entry name" value="PHP_dom"/>
</dbReference>
<evidence type="ECO:0000256" key="6">
    <source>
        <dbReference type="ARBA" id="ARBA00023102"/>
    </source>
</evidence>
<dbReference type="InterPro" id="IPR010591">
    <property type="entry name" value="ATP11"/>
</dbReference>
<dbReference type="EMBL" id="RIBY02002345">
    <property type="protein sequence ID" value="KAH9818581.1"/>
    <property type="molecule type" value="Genomic_DNA"/>
</dbReference>
<evidence type="ECO:0000313" key="10">
    <source>
        <dbReference type="EMBL" id="KAH9818581.1"/>
    </source>
</evidence>
<name>A0A9W7VYS6_9PEZI</name>
<organism evidence="10 11">
    <name type="scientific">Teratosphaeria destructans</name>
    <dbReference type="NCBI Taxonomy" id="418781"/>
    <lineage>
        <taxon>Eukaryota</taxon>
        <taxon>Fungi</taxon>
        <taxon>Dikarya</taxon>
        <taxon>Ascomycota</taxon>
        <taxon>Pezizomycotina</taxon>
        <taxon>Dothideomycetes</taxon>
        <taxon>Dothideomycetidae</taxon>
        <taxon>Mycosphaerellales</taxon>
        <taxon>Teratosphaeriaceae</taxon>
        <taxon>Teratosphaeria</taxon>
    </lineage>
</organism>
<evidence type="ECO:0000256" key="7">
    <source>
        <dbReference type="ARBA" id="ARBA00049158"/>
    </source>
</evidence>
<keyword evidence="4" id="KW-0028">Amino-acid biosynthesis</keyword>
<dbReference type="AlphaFoldDB" id="A0A9W7VYS6"/>
<dbReference type="CDD" id="cd12110">
    <property type="entry name" value="PHP_HisPPase_Hisj_like"/>
    <property type="match status" value="1"/>
</dbReference>
<comment type="similarity">
    <text evidence="2">Belongs to the PHP hydrolase family. HisK subfamily.</text>
</comment>
<evidence type="ECO:0000256" key="2">
    <source>
        <dbReference type="ARBA" id="ARBA00009152"/>
    </source>
</evidence>
<dbReference type="InterPro" id="IPR010140">
    <property type="entry name" value="Histidinol_P_phosphatase_HisJ"/>
</dbReference>
<dbReference type="GO" id="GO:0005739">
    <property type="term" value="C:mitochondrion"/>
    <property type="evidence" value="ECO:0007669"/>
    <property type="project" value="InterPro"/>
</dbReference>
<dbReference type="InterPro" id="IPR016195">
    <property type="entry name" value="Pol/histidinol_Pase-like"/>
</dbReference>
<dbReference type="Proteomes" id="UP001138500">
    <property type="component" value="Unassembled WGS sequence"/>
</dbReference>
<reference evidence="10 11" key="1">
    <citation type="journal article" date="2018" name="IMA Fungus">
        <title>IMA Genome-F 10: Nine draft genome sequences of Claviceps purpurea s.lat., including C. arundinis, C. humidiphila, and C. cf. spartinae, pseudomolecules for the pitch canker pathogen Fusarium circinatum, draft genome of Davidsoniella eucalypti, Grosmannia galeiformis, Quambalaria eucalypti, and Teratosphaeria destructans.</title>
        <authorList>
            <person name="Wingfield B.D."/>
            <person name="Liu M."/>
            <person name="Nguyen H.D."/>
            <person name="Lane F.A."/>
            <person name="Morgan S.W."/>
            <person name="De Vos L."/>
            <person name="Wilken P.M."/>
            <person name="Duong T.A."/>
            <person name="Aylward J."/>
            <person name="Coetzee M.P."/>
            <person name="Dadej K."/>
            <person name="De Beer Z.W."/>
            <person name="Findlay W."/>
            <person name="Havenga M."/>
            <person name="Kolarik M."/>
            <person name="Menzies J.G."/>
            <person name="Naidoo K."/>
            <person name="Pochopski O."/>
            <person name="Shoukouhi P."/>
            <person name="Santana Q.C."/>
            <person name="Seifert K.A."/>
            <person name="Soal N."/>
            <person name="Steenkamp E.T."/>
            <person name="Tatham C.T."/>
            <person name="van der Nest M.A."/>
            <person name="Wingfield M.J."/>
        </authorList>
    </citation>
    <scope>NUCLEOTIDE SEQUENCE [LARGE SCALE GENOMIC DNA]</scope>
    <source>
        <strain evidence="10">CMW44962</strain>
    </source>
</reference>
<reference evidence="10 11" key="2">
    <citation type="journal article" date="2021" name="Curr. Genet.">
        <title>Genetic response to nitrogen starvation in the aggressive Eucalyptus foliar pathogen Teratosphaeria destructans.</title>
        <authorList>
            <person name="Havenga M."/>
            <person name="Wingfield B.D."/>
            <person name="Wingfield M.J."/>
            <person name="Dreyer L.L."/>
            <person name="Roets F."/>
            <person name="Aylward J."/>
        </authorList>
    </citation>
    <scope>NUCLEOTIDE SEQUENCE [LARGE SCALE GENOMIC DNA]</scope>
    <source>
        <strain evidence="10">CMW44962</strain>
    </source>
</reference>
<dbReference type="OrthoDB" id="5957391at2759"/>
<evidence type="ECO:0000256" key="3">
    <source>
        <dbReference type="ARBA" id="ARBA00013085"/>
    </source>
</evidence>
<dbReference type="GO" id="GO:0004401">
    <property type="term" value="F:histidinol-phosphatase activity"/>
    <property type="evidence" value="ECO:0007669"/>
    <property type="project" value="UniProtKB-EC"/>
</dbReference>
<dbReference type="NCBIfam" id="TIGR01856">
    <property type="entry name" value="hisJ_fam"/>
    <property type="match status" value="1"/>
</dbReference>
<evidence type="ECO:0000259" key="9">
    <source>
        <dbReference type="Pfam" id="PF02811"/>
    </source>
</evidence>
<dbReference type="GO" id="GO:0065003">
    <property type="term" value="P:protein-containing complex assembly"/>
    <property type="evidence" value="ECO:0007669"/>
    <property type="project" value="InterPro"/>
</dbReference>
<evidence type="ECO:0000313" key="11">
    <source>
        <dbReference type="Proteomes" id="UP001138500"/>
    </source>
</evidence>
<dbReference type="PANTHER" id="PTHR21039">
    <property type="entry name" value="HISTIDINOL PHOSPHATASE-RELATED"/>
    <property type="match status" value="1"/>
</dbReference>
<evidence type="ECO:0000256" key="1">
    <source>
        <dbReference type="ARBA" id="ARBA00004970"/>
    </source>
</evidence>
<keyword evidence="11" id="KW-1185">Reference proteome</keyword>
<dbReference type="Gene3D" id="3.20.20.140">
    <property type="entry name" value="Metal-dependent hydrolases"/>
    <property type="match status" value="1"/>
</dbReference>
<dbReference type="Pfam" id="PF06644">
    <property type="entry name" value="ATP11"/>
    <property type="match status" value="1"/>
</dbReference>
<comment type="pathway">
    <text evidence="1">Amino-acid biosynthesis; L-histidine biosynthesis; L-histidine from 5-phospho-alpha-D-ribose 1-diphosphate: step 8/9.</text>
</comment>
<accession>A0A9W7VYS6</accession>
<comment type="caution">
    <text evidence="10">The sequence shown here is derived from an EMBL/GenBank/DDBJ whole genome shotgun (WGS) entry which is preliminary data.</text>
</comment>
<evidence type="ECO:0000256" key="8">
    <source>
        <dbReference type="SAM" id="MobiDB-lite"/>
    </source>
</evidence>
<gene>
    <name evidence="10" type="ORF">Tdes44962_MAKER05346</name>
</gene>
<feature type="domain" description="PHP" evidence="9">
    <location>
        <begin position="367"/>
        <end position="575"/>
    </location>
</feature>
<feature type="region of interest" description="Disordered" evidence="8">
    <location>
        <begin position="90"/>
        <end position="136"/>
    </location>
</feature>
<proteinExistence type="inferred from homology"/>
<comment type="catalytic activity">
    <reaction evidence="7">
        <text>L-histidinol phosphate + H2O = L-histidinol + phosphate</text>
        <dbReference type="Rhea" id="RHEA:14465"/>
        <dbReference type="ChEBI" id="CHEBI:15377"/>
        <dbReference type="ChEBI" id="CHEBI:43474"/>
        <dbReference type="ChEBI" id="CHEBI:57699"/>
        <dbReference type="ChEBI" id="CHEBI:57980"/>
        <dbReference type="EC" id="3.1.3.15"/>
    </reaction>
</comment>
<evidence type="ECO:0000256" key="5">
    <source>
        <dbReference type="ARBA" id="ARBA00022801"/>
    </source>
</evidence>
<dbReference type="PANTHER" id="PTHR21039:SF0">
    <property type="entry name" value="HISTIDINOL-PHOSPHATASE"/>
    <property type="match status" value="1"/>
</dbReference>
<keyword evidence="6" id="KW-0368">Histidine biosynthesis</keyword>